<dbReference type="RefSeq" id="WP_187254777.1">
    <property type="nucleotide sequence ID" value="NZ_JBHULF010000006.1"/>
</dbReference>
<dbReference type="InterPro" id="IPR002068">
    <property type="entry name" value="A-crystallin/Hsp20_dom"/>
</dbReference>
<organism evidence="4 5">
    <name type="scientific">Flavihumibacter stibioxidans</name>
    <dbReference type="NCBI Taxonomy" id="1834163"/>
    <lineage>
        <taxon>Bacteria</taxon>
        <taxon>Pseudomonadati</taxon>
        <taxon>Bacteroidota</taxon>
        <taxon>Chitinophagia</taxon>
        <taxon>Chitinophagales</taxon>
        <taxon>Chitinophagaceae</taxon>
        <taxon>Flavihumibacter</taxon>
    </lineage>
</organism>
<evidence type="ECO:0000256" key="2">
    <source>
        <dbReference type="RuleBase" id="RU003616"/>
    </source>
</evidence>
<dbReference type="EMBL" id="MBUA01000001">
    <property type="protein sequence ID" value="MBC6489416.1"/>
    <property type="molecule type" value="Genomic_DNA"/>
</dbReference>
<dbReference type="PROSITE" id="PS01031">
    <property type="entry name" value="SHSP"/>
    <property type="match status" value="1"/>
</dbReference>
<evidence type="ECO:0000256" key="1">
    <source>
        <dbReference type="PROSITE-ProRule" id="PRU00285"/>
    </source>
</evidence>
<keyword evidence="5" id="KW-1185">Reference proteome</keyword>
<dbReference type="SUPFAM" id="SSF49764">
    <property type="entry name" value="HSP20-like chaperones"/>
    <property type="match status" value="1"/>
</dbReference>
<name>A0ABR7M3A3_9BACT</name>
<dbReference type="Gene3D" id="2.60.40.790">
    <property type="match status" value="1"/>
</dbReference>
<evidence type="ECO:0000313" key="4">
    <source>
        <dbReference type="EMBL" id="MBC6489416.1"/>
    </source>
</evidence>
<sequence>MTFLKVQQPARPFGSLLDELFQDLPAFRNKEGVPAVQSVPVNIVETADGYHLELNAPGRIKEDFRISVENDLLTISYEHKEENKSEDLKIIRKEFKYSSFKRSFSLDEKINAENIQAKYENGLLKLYLPKKAEVKQEPRAITIQ</sequence>
<comment type="caution">
    <text evidence="4">The sequence shown here is derived from an EMBL/GenBank/DDBJ whole genome shotgun (WGS) entry which is preliminary data.</text>
</comment>
<proteinExistence type="inferred from homology"/>
<gene>
    <name evidence="4" type="ORF">BC349_00420</name>
</gene>
<dbReference type="PANTHER" id="PTHR11527">
    <property type="entry name" value="HEAT-SHOCK PROTEIN 20 FAMILY MEMBER"/>
    <property type="match status" value="1"/>
</dbReference>
<accession>A0ABR7M3A3</accession>
<dbReference type="InterPro" id="IPR031107">
    <property type="entry name" value="Small_HSP"/>
</dbReference>
<reference evidence="4 5" key="1">
    <citation type="submission" date="2016-07" db="EMBL/GenBank/DDBJ databases">
        <title>Genome analysis of Flavihumibacter stibioxidans YS-17.</title>
        <authorList>
            <person name="Shi K."/>
            <person name="Han Y."/>
            <person name="Wang G."/>
        </authorList>
    </citation>
    <scope>NUCLEOTIDE SEQUENCE [LARGE SCALE GENOMIC DNA]</scope>
    <source>
        <strain evidence="4 5">YS-17</strain>
    </source>
</reference>
<dbReference type="InterPro" id="IPR008978">
    <property type="entry name" value="HSP20-like_chaperone"/>
</dbReference>
<feature type="domain" description="SHSP" evidence="3">
    <location>
        <begin position="32"/>
        <end position="144"/>
    </location>
</feature>
<comment type="similarity">
    <text evidence="1 2">Belongs to the small heat shock protein (HSP20) family.</text>
</comment>
<evidence type="ECO:0000259" key="3">
    <source>
        <dbReference type="PROSITE" id="PS01031"/>
    </source>
</evidence>
<dbReference type="Pfam" id="PF00011">
    <property type="entry name" value="HSP20"/>
    <property type="match status" value="1"/>
</dbReference>
<protein>
    <submittedName>
        <fullName evidence="4">Heat-shock protein Hsp20</fullName>
    </submittedName>
</protein>
<dbReference type="Proteomes" id="UP000765802">
    <property type="component" value="Unassembled WGS sequence"/>
</dbReference>
<evidence type="ECO:0000313" key="5">
    <source>
        <dbReference type="Proteomes" id="UP000765802"/>
    </source>
</evidence>
<dbReference type="CDD" id="cd06464">
    <property type="entry name" value="ACD_sHsps-like"/>
    <property type="match status" value="1"/>
</dbReference>